<evidence type="ECO:0000256" key="1">
    <source>
        <dbReference type="SAM" id="MobiDB-lite"/>
    </source>
</evidence>
<gene>
    <name evidence="2" type="ORF">ABVK25_009171</name>
</gene>
<proteinExistence type="predicted"/>
<dbReference type="EMBL" id="JBHFEH010000046">
    <property type="protein sequence ID" value="KAL2050502.1"/>
    <property type="molecule type" value="Genomic_DNA"/>
</dbReference>
<feature type="region of interest" description="Disordered" evidence="1">
    <location>
        <begin position="1"/>
        <end position="20"/>
    </location>
</feature>
<evidence type="ECO:0000313" key="3">
    <source>
        <dbReference type="Proteomes" id="UP001590951"/>
    </source>
</evidence>
<organism evidence="2 3">
    <name type="scientific">Lepraria finkii</name>
    <dbReference type="NCBI Taxonomy" id="1340010"/>
    <lineage>
        <taxon>Eukaryota</taxon>
        <taxon>Fungi</taxon>
        <taxon>Dikarya</taxon>
        <taxon>Ascomycota</taxon>
        <taxon>Pezizomycotina</taxon>
        <taxon>Lecanoromycetes</taxon>
        <taxon>OSLEUM clade</taxon>
        <taxon>Lecanoromycetidae</taxon>
        <taxon>Lecanorales</taxon>
        <taxon>Lecanorineae</taxon>
        <taxon>Stereocaulaceae</taxon>
        <taxon>Lepraria</taxon>
    </lineage>
</organism>
<accession>A0ABR4AXW5</accession>
<reference evidence="2 3" key="1">
    <citation type="submission" date="2024-09" db="EMBL/GenBank/DDBJ databases">
        <title>Rethinking Asexuality: The Enigmatic Case of Functional Sexual Genes in Lepraria (Stereocaulaceae).</title>
        <authorList>
            <person name="Doellman M."/>
            <person name="Sun Y."/>
            <person name="Barcenas-Pena A."/>
            <person name="Lumbsch H.T."/>
            <person name="Grewe F."/>
        </authorList>
    </citation>
    <scope>NUCLEOTIDE SEQUENCE [LARGE SCALE GENOMIC DNA]</scope>
    <source>
        <strain evidence="2 3">Grewe 0041</strain>
    </source>
</reference>
<comment type="caution">
    <text evidence="2">The sequence shown here is derived from an EMBL/GenBank/DDBJ whole genome shotgun (WGS) entry which is preliminary data.</text>
</comment>
<dbReference type="Proteomes" id="UP001590951">
    <property type="component" value="Unassembled WGS sequence"/>
</dbReference>
<name>A0ABR4AXW5_9LECA</name>
<sequence>MSTPPARNNGHKPSEQDGEEGHLAELNESLSILAIIFPHVLPEVFRELLSTFDGDSRLQIAVEQLLKHQDAWVKGRWRTATTEPRPEANKAQGNELLVAAEDKFRRASYKWATRSMLYEEFKVLSRSKIEGVLAEENFCYTRARPTLQKLASKSWRNSFNNFLLRWREAHRVFGGGSLDDILA</sequence>
<evidence type="ECO:0000313" key="2">
    <source>
        <dbReference type="EMBL" id="KAL2050502.1"/>
    </source>
</evidence>
<protein>
    <submittedName>
        <fullName evidence="2">Uncharacterized protein</fullName>
    </submittedName>
</protein>
<keyword evidence="3" id="KW-1185">Reference proteome</keyword>